<evidence type="ECO:0000313" key="5">
    <source>
        <dbReference type="EMBL" id="EAT16371.1"/>
    </source>
</evidence>
<keyword evidence="4" id="KW-0670">Pyruvate</keyword>
<proteinExistence type="predicted"/>
<evidence type="ECO:0000256" key="1">
    <source>
        <dbReference type="ARBA" id="ARBA00022793"/>
    </source>
</evidence>
<dbReference type="GO" id="GO:0008654">
    <property type="term" value="P:phospholipid biosynthetic process"/>
    <property type="evidence" value="ECO:0007669"/>
    <property type="project" value="InterPro"/>
</dbReference>
<dbReference type="Pfam" id="PF02666">
    <property type="entry name" value="PS_Dcarbxylase"/>
    <property type="match status" value="1"/>
</dbReference>
<gene>
    <name evidence="5" type="ORF">Dace_1835</name>
</gene>
<evidence type="ECO:0000313" key="6">
    <source>
        <dbReference type="Proteomes" id="UP000005695"/>
    </source>
</evidence>
<dbReference type="OrthoDB" id="9802030at2"/>
<dbReference type="AlphaFoldDB" id="Q1K1L7"/>
<protein>
    <submittedName>
        <fullName evidence="5">Phosphatidylserine decarboxylase-related</fullName>
    </submittedName>
</protein>
<evidence type="ECO:0000256" key="3">
    <source>
        <dbReference type="ARBA" id="ARBA00023239"/>
    </source>
</evidence>
<dbReference type="GO" id="GO:0004609">
    <property type="term" value="F:phosphatidylserine decarboxylase activity"/>
    <property type="evidence" value="ECO:0007669"/>
    <property type="project" value="InterPro"/>
</dbReference>
<keyword evidence="2" id="KW-0865">Zymogen</keyword>
<organism evidence="5 6">
    <name type="scientific">Desulfuromonas acetoxidans (strain DSM 684 / 11070)</name>
    <dbReference type="NCBI Taxonomy" id="281689"/>
    <lineage>
        <taxon>Bacteria</taxon>
        <taxon>Pseudomonadati</taxon>
        <taxon>Thermodesulfobacteriota</taxon>
        <taxon>Desulfuromonadia</taxon>
        <taxon>Desulfuromonadales</taxon>
        <taxon>Desulfuromonadaceae</taxon>
        <taxon>Desulfuromonas</taxon>
    </lineage>
</organism>
<reference evidence="5" key="2">
    <citation type="submission" date="2006-05" db="EMBL/GenBank/DDBJ databases">
        <title>Sequencing of the draft genome and assembly of Desulfuromonas acetoxidans DSM 684.</title>
        <authorList>
            <consortium name="US DOE Joint Genome Institute (JGI-PGF)"/>
            <person name="Copeland A."/>
            <person name="Lucas S."/>
            <person name="Lapidus A."/>
            <person name="Barry K."/>
            <person name="Detter J.C."/>
            <person name="Glavina del Rio T."/>
            <person name="Hammon N."/>
            <person name="Israni S."/>
            <person name="Dalin E."/>
            <person name="Tice H."/>
            <person name="Bruce D."/>
            <person name="Pitluck S."/>
            <person name="Richardson P."/>
        </authorList>
    </citation>
    <scope>NUCLEOTIDE SEQUENCE [LARGE SCALE GENOMIC DNA]</scope>
    <source>
        <strain evidence="5">DSM 684</strain>
    </source>
</reference>
<dbReference type="InterPro" id="IPR003817">
    <property type="entry name" value="PS_Dcarbxylase"/>
</dbReference>
<accession>Q1K1L7</accession>
<keyword evidence="6" id="KW-1185">Reference proteome</keyword>
<name>Q1K1L7_DESA6</name>
<evidence type="ECO:0000256" key="2">
    <source>
        <dbReference type="ARBA" id="ARBA00023145"/>
    </source>
</evidence>
<dbReference type="PANTHER" id="PTHR10067">
    <property type="entry name" value="PHOSPHATIDYLSERINE DECARBOXYLASE"/>
    <property type="match status" value="1"/>
</dbReference>
<keyword evidence="1" id="KW-0210">Decarboxylase</keyword>
<sequence>MQATHQYIERASGQVCDETLYADRLVRWMYHPLREYAPVVFNALTGPRVSSWLGTINYDLDRVSRASGQDTFLKKCGVDLSECLDDPATLTTPRKIFERKIRYWQCRPMEDRVETVVSTADARLVVGSLTQTDALFLKDKFFSLDDLLGADKDDWLQCFNQGDFAVLRLTPDKYHFNHVPVTGVIRDIYELGGRYHACNPGAVVAEVTPYSKNRRLVTIIDTDVEGGSQVGLVAMIEVVALMIGDIQSCYSANPQGYEPVSEQAAGVLLERGQPKSLFRPGSSTDVLLFEPGRIRFCPDLLENQQRQGVSSRFSLGFGRPLVETDVPVRSTIALPRADEPARQGDD</sequence>
<keyword evidence="3" id="KW-0456">Lyase</keyword>
<dbReference type="RefSeq" id="WP_005998976.1">
    <property type="nucleotide sequence ID" value="NZ_AAEW02000005.1"/>
</dbReference>
<evidence type="ECO:0000256" key="4">
    <source>
        <dbReference type="ARBA" id="ARBA00023317"/>
    </source>
</evidence>
<dbReference type="Proteomes" id="UP000005695">
    <property type="component" value="Unassembled WGS sequence"/>
</dbReference>
<comment type="caution">
    <text evidence="5">The sequence shown here is derived from an EMBL/GenBank/DDBJ whole genome shotgun (WGS) entry which is preliminary data.</text>
</comment>
<dbReference type="EMBL" id="AAEW02000005">
    <property type="protein sequence ID" value="EAT16371.1"/>
    <property type="molecule type" value="Genomic_DNA"/>
</dbReference>
<reference evidence="5" key="1">
    <citation type="submission" date="2006-05" db="EMBL/GenBank/DDBJ databases">
        <title>Annotation of the draft genome assembly of Desulfuromonas acetoxidans DSM 684.</title>
        <authorList>
            <consortium name="US DOE Joint Genome Institute (JGI-ORNL)"/>
            <person name="Larimer F."/>
            <person name="Land M."/>
            <person name="Hauser L."/>
        </authorList>
    </citation>
    <scope>NUCLEOTIDE SEQUENCE [LARGE SCALE GENOMIC DNA]</scope>
    <source>
        <strain evidence="5">DSM 684</strain>
    </source>
</reference>